<accession>A0A7J9N4J5</accession>
<dbReference type="AlphaFoldDB" id="A0A7J9N4J5"/>
<comment type="caution">
    <text evidence="1">The sequence shown here is derived from an EMBL/GenBank/DDBJ whole genome shotgun (WGS) entry which is preliminary data.</text>
</comment>
<dbReference type="Proteomes" id="UP000593576">
    <property type="component" value="Unassembled WGS sequence"/>
</dbReference>
<organism evidence="1 2">
    <name type="scientific">Gossypium schwendimanii</name>
    <name type="common">Cotton</name>
    <dbReference type="NCBI Taxonomy" id="34291"/>
    <lineage>
        <taxon>Eukaryota</taxon>
        <taxon>Viridiplantae</taxon>
        <taxon>Streptophyta</taxon>
        <taxon>Embryophyta</taxon>
        <taxon>Tracheophyta</taxon>
        <taxon>Spermatophyta</taxon>
        <taxon>Magnoliopsida</taxon>
        <taxon>eudicotyledons</taxon>
        <taxon>Gunneridae</taxon>
        <taxon>Pentapetalae</taxon>
        <taxon>rosids</taxon>
        <taxon>malvids</taxon>
        <taxon>Malvales</taxon>
        <taxon>Malvaceae</taxon>
        <taxon>Malvoideae</taxon>
        <taxon>Gossypium</taxon>
    </lineage>
</organism>
<evidence type="ECO:0000313" key="1">
    <source>
        <dbReference type="EMBL" id="MBA0878245.1"/>
    </source>
</evidence>
<name>A0A7J9N4J5_GOSSC</name>
<sequence length="339" mass="37680">MGIVSGRVALLPRSTEIQPFVALIRPSPPNLIPSRSFTRPDHGVPSWGTWCAELNTWSCHPPRETWHNRGLGGMSVSFALLVTPGTCSISCGVVPSMLKFSVKNTKWKWPKKLSPSQTCVGALGTFDNVGHPCCEVIGQYRNQGASDVKEHRAPSTTLVAKHWAKKVSLFQRYECGLVAKRRLCESAFILLNNWTVMSAFVCHCWCGCSYRIGDGLFVGVRCLRLDKYVNPIILGSLSYVHQDRFYSLGKINVGKAIGELVAIDWKDRNGGWTEFMRLKIKINVSCPLRRVVRLVGRDGAEIICMIKAIAVAPHQNRAIWRNGIEMVATPTSLNDANDE</sequence>
<gene>
    <name evidence="1" type="ORF">Goshw_027048</name>
</gene>
<keyword evidence="2" id="KW-1185">Reference proteome</keyword>
<reference evidence="1 2" key="1">
    <citation type="journal article" date="2019" name="Genome Biol. Evol.">
        <title>Insights into the evolution of the New World diploid cottons (Gossypium, subgenus Houzingenia) based on genome sequencing.</title>
        <authorList>
            <person name="Grover C.E."/>
            <person name="Arick M.A. 2nd"/>
            <person name="Thrash A."/>
            <person name="Conover J.L."/>
            <person name="Sanders W.S."/>
            <person name="Peterson D.G."/>
            <person name="Frelichowski J.E."/>
            <person name="Scheffler J.A."/>
            <person name="Scheffler B.E."/>
            <person name="Wendel J.F."/>
        </authorList>
    </citation>
    <scope>NUCLEOTIDE SEQUENCE [LARGE SCALE GENOMIC DNA]</scope>
    <source>
        <strain evidence="1">1</strain>
        <tissue evidence="1">Leaf</tissue>
    </source>
</reference>
<feature type="non-terminal residue" evidence="1">
    <location>
        <position position="339"/>
    </location>
</feature>
<evidence type="ECO:0000313" key="2">
    <source>
        <dbReference type="Proteomes" id="UP000593576"/>
    </source>
</evidence>
<protein>
    <submittedName>
        <fullName evidence="1">Uncharacterized protein</fullName>
    </submittedName>
</protein>
<dbReference type="EMBL" id="JABFAF010270981">
    <property type="protein sequence ID" value="MBA0878245.1"/>
    <property type="molecule type" value="Genomic_DNA"/>
</dbReference>
<proteinExistence type="predicted"/>